<dbReference type="OrthoDB" id="159246at2"/>
<proteinExistence type="predicted"/>
<name>S7TWA2_DESML</name>
<accession>S7TWA2</accession>
<gene>
    <name evidence="2" type="ORF">dsmv_2087</name>
</gene>
<dbReference type="Pfam" id="PF12804">
    <property type="entry name" value="NTP_transf_3"/>
    <property type="match status" value="1"/>
</dbReference>
<dbReference type="SUPFAM" id="SSF53448">
    <property type="entry name" value="Nucleotide-diphospho-sugar transferases"/>
    <property type="match status" value="1"/>
</dbReference>
<dbReference type="InterPro" id="IPR029044">
    <property type="entry name" value="Nucleotide-diphossugar_trans"/>
</dbReference>
<dbReference type="STRING" id="897.B2D07_06645"/>
<dbReference type="EMBL" id="ATHJ01000076">
    <property type="protein sequence ID" value="EPR41306.1"/>
    <property type="molecule type" value="Genomic_DNA"/>
</dbReference>
<evidence type="ECO:0000259" key="1">
    <source>
        <dbReference type="Pfam" id="PF12804"/>
    </source>
</evidence>
<organism evidence="2 3">
    <name type="scientific">Desulfococcus multivorans DSM 2059</name>
    <dbReference type="NCBI Taxonomy" id="1121405"/>
    <lineage>
        <taxon>Bacteria</taxon>
        <taxon>Pseudomonadati</taxon>
        <taxon>Thermodesulfobacteriota</taxon>
        <taxon>Desulfobacteria</taxon>
        <taxon>Desulfobacterales</taxon>
        <taxon>Desulfococcaceae</taxon>
        <taxon>Desulfococcus</taxon>
    </lineage>
</organism>
<keyword evidence="3" id="KW-1185">Reference proteome</keyword>
<keyword evidence="2" id="KW-0808">Transferase</keyword>
<dbReference type="RefSeq" id="WP_020876518.1">
    <property type="nucleotide sequence ID" value="NZ_ATHJ01000076.1"/>
</dbReference>
<dbReference type="Gene3D" id="3.90.550.10">
    <property type="entry name" value="Spore Coat Polysaccharide Biosynthesis Protein SpsA, Chain A"/>
    <property type="match status" value="1"/>
</dbReference>
<dbReference type="AlphaFoldDB" id="S7TWA2"/>
<dbReference type="PATRIC" id="fig|1121405.3.peg.1622"/>
<protein>
    <submittedName>
        <fullName evidence="2">MobA-like NTP transferase domain containing protein</fullName>
    </submittedName>
</protein>
<feature type="domain" description="MobA-like NTP transferase" evidence="1">
    <location>
        <begin position="38"/>
        <end position="155"/>
    </location>
</feature>
<dbReference type="Proteomes" id="UP000014977">
    <property type="component" value="Unassembled WGS sequence"/>
</dbReference>
<sequence length="288" mass="30971">MKKNCRECRSEDLSPTLFTAIVLAADRESDNPVAAAAGVPCKALATVGERPMVLRVLDALSAAESIGNQILCGPGRDIVDGNSELAARIASGRIRWIGNKATPSTSACHAMQSLSPGTPVLLTTADHALLKAFIVDHFCAEAQRTGCDIVAALARRDDVTAAYPETRRTAYRLGGTAYCSCNLFAFLTPGGRNAADFWRRVENLRKNPFRVVNAFGWISTLRYLTARLTLSEALGRASRVMGLKVGAVVMPYPEAAIDVDSVSDWRIAESIVSRNMEAGRHPDDPPSP</sequence>
<dbReference type="InterPro" id="IPR025877">
    <property type="entry name" value="MobA-like_NTP_Trfase"/>
</dbReference>
<evidence type="ECO:0000313" key="3">
    <source>
        <dbReference type="Proteomes" id="UP000014977"/>
    </source>
</evidence>
<evidence type="ECO:0000313" key="2">
    <source>
        <dbReference type="EMBL" id="EPR41306.1"/>
    </source>
</evidence>
<comment type="caution">
    <text evidence="2">The sequence shown here is derived from an EMBL/GenBank/DDBJ whole genome shotgun (WGS) entry which is preliminary data.</text>
</comment>
<reference evidence="2 3" key="1">
    <citation type="journal article" date="2013" name="Genome Announc.">
        <title>Draft genome sequences for three mercury-methylating, sulfate-reducing bacteria.</title>
        <authorList>
            <person name="Brown S.D."/>
            <person name="Hurt R.A.Jr."/>
            <person name="Gilmour C.C."/>
            <person name="Elias D.A."/>
        </authorList>
    </citation>
    <scope>NUCLEOTIDE SEQUENCE [LARGE SCALE GENOMIC DNA]</scope>
    <source>
        <strain evidence="2 3">DSM 2059</strain>
    </source>
</reference>
<dbReference type="eggNOG" id="COG0746">
    <property type="taxonomic scope" value="Bacteria"/>
</dbReference>
<dbReference type="GO" id="GO:0016779">
    <property type="term" value="F:nucleotidyltransferase activity"/>
    <property type="evidence" value="ECO:0007669"/>
    <property type="project" value="UniProtKB-ARBA"/>
</dbReference>